<dbReference type="InterPro" id="IPR001611">
    <property type="entry name" value="Leu-rich_rpt"/>
</dbReference>
<dbReference type="PANTHER" id="PTHR45842:SF25">
    <property type="entry name" value="CARBOXYPEPTIDASE N SUBUNIT 2-LIKE"/>
    <property type="match status" value="1"/>
</dbReference>
<dbReference type="InterPro" id="IPR032675">
    <property type="entry name" value="LRR_dom_sf"/>
</dbReference>
<dbReference type="PANTHER" id="PTHR45842">
    <property type="entry name" value="SYNAPTIC ADHESION-LIKE MOLECULE SALM"/>
    <property type="match status" value="1"/>
</dbReference>
<dbReference type="FunFam" id="2.60.40.10:FF:000032">
    <property type="entry name" value="palladin isoform X1"/>
    <property type="match status" value="1"/>
</dbReference>
<evidence type="ECO:0000256" key="1">
    <source>
        <dbReference type="ARBA" id="ARBA00022614"/>
    </source>
</evidence>
<proteinExistence type="predicted"/>
<dbReference type="EMBL" id="JAKMXF010000298">
    <property type="protein sequence ID" value="KAI6652594.1"/>
    <property type="molecule type" value="Genomic_DNA"/>
</dbReference>
<evidence type="ECO:0000256" key="3">
    <source>
        <dbReference type="ARBA" id="ARBA00022737"/>
    </source>
</evidence>
<dbReference type="Proteomes" id="UP001165289">
    <property type="component" value="Unassembled WGS sequence"/>
</dbReference>
<evidence type="ECO:0000256" key="4">
    <source>
        <dbReference type="ARBA" id="ARBA00023157"/>
    </source>
</evidence>
<dbReference type="SUPFAM" id="SSF52058">
    <property type="entry name" value="L domain-like"/>
    <property type="match status" value="1"/>
</dbReference>
<dbReference type="PROSITE" id="PS51450">
    <property type="entry name" value="LRR"/>
    <property type="match status" value="2"/>
</dbReference>
<dbReference type="InterPro" id="IPR013098">
    <property type="entry name" value="Ig_I-set"/>
</dbReference>
<evidence type="ECO:0000313" key="7">
    <source>
        <dbReference type="EMBL" id="KAI6652594.1"/>
    </source>
</evidence>
<dbReference type="Gene3D" id="3.80.10.10">
    <property type="entry name" value="Ribonuclease Inhibitor"/>
    <property type="match status" value="2"/>
</dbReference>
<dbReference type="InterPro" id="IPR036179">
    <property type="entry name" value="Ig-like_dom_sf"/>
</dbReference>
<evidence type="ECO:0000256" key="5">
    <source>
        <dbReference type="ARBA" id="ARBA00023319"/>
    </source>
</evidence>
<dbReference type="InterPro" id="IPR003599">
    <property type="entry name" value="Ig_sub"/>
</dbReference>
<dbReference type="SMART" id="SM00369">
    <property type="entry name" value="LRR_TYP"/>
    <property type="match status" value="5"/>
</dbReference>
<keyword evidence="8" id="KW-1185">Reference proteome</keyword>
<evidence type="ECO:0000313" key="8">
    <source>
        <dbReference type="Proteomes" id="UP001165289"/>
    </source>
</evidence>
<dbReference type="InterPro" id="IPR050467">
    <property type="entry name" value="LRFN"/>
</dbReference>
<evidence type="ECO:0000259" key="6">
    <source>
        <dbReference type="PROSITE" id="PS50835"/>
    </source>
</evidence>
<dbReference type="Gene3D" id="2.60.40.10">
    <property type="entry name" value="Immunoglobulins"/>
    <property type="match status" value="1"/>
</dbReference>
<keyword evidence="1" id="KW-0433">Leucine-rich repeat</keyword>
<sequence length="626" mass="68842">MEHSIFTERVASPYTFRALTVSDEAIVKSLFIECFPLVYPDSLYADLVSELTQNQLIMSLQSMLFNFLILWNIFIVITAQICPLDPECACTGFVGTVATSIACIDQGRIRIPISEINTAVENLDLSGNGIILEPGQLRNLTNLKRLDLSRNSLVYIPAGTFDGLVSLETLTLDGNLFTPDTLVPENFTGAENITSLSLAGNQLSLPITNNFLGFFTKLKTLNLDSNLYQYLSPTFFDIISSTLEELFLSDNLIINLPVSIFTSLTQLFLLDLSGNNLETLPNGIFSSLVSTEIRLADNPWSCDCFLPNLTGLIAAPGTLNFSDADIAFCDVPDNLNTMTLTTVTGLTCFAPSFITQPQDASILTTQDIRLNCSNTGLPIPSVTWYRNGIFIINSFQDDERISVLTDGALYISNATLADDGMYYCVISNTEGSVTSSFAYLTVEEITCFDNITSSHETDRDCGGPYCTPCDVGQKCLLNSDCDNGICLYAHTAPSQLLYITKFDDLAYTCNAIEVGTVVLQMRLASIFFGTPDSSLNTSSGLDTINGLVRQALSSQLEIPVEAILNVNVMTVERYFTPLVQIFFYIENSHYGLIAQNVLIDQINTEKLKVTMKLESLQNSISVRMNF</sequence>
<accession>A0AAV7JVF8</accession>
<keyword evidence="4" id="KW-1015">Disulfide bond</keyword>
<dbReference type="InterPro" id="IPR003598">
    <property type="entry name" value="Ig_sub2"/>
</dbReference>
<keyword evidence="2" id="KW-0732">Signal</keyword>
<dbReference type="InterPro" id="IPR007110">
    <property type="entry name" value="Ig-like_dom"/>
</dbReference>
<dbReference type="SUPFAM" id="SSF48726">
    <property type="entry name" value="Immunoglobulin"/>
    <property type="match status" value="1"/>
</dbReference>
<dbReference type="Pfam" id="PF13855">
    <property type="entry name" value="LRR_8"/>
    <property type="match status" value="2"/>
</dbReference>
<dbReference type="InterPro" id="IPR013783">
    <property type="entry name" value="Ig-like_fold"/>
</dbReference>
<name>A0AAV7JVF8_9METZ</name>
<evidence type="ECO:0000256" key="2">
    <source>
        <dbReference type="ARBA" id="ARBA00022729"/>
    </source>
</evidence>
<dbReference type="InterPro" id="IPR003591">
    <property type="entry name" value="Leu-rich_rpt_typical-subtyp"/>
</dbReference>
<dbReference type="SMART" id="SM00408">
    <property type="entry name" value="IGc2"/>
    <property type="match status" value="1"/>
</dbReference>
<gene>
    <name evidence="7" type="ORF">LOD99_4379</name>
</gene>
<comment type="caution">
    <text evidence="7">The sequence shown here is derived from an EMBL/GenBank/DDBJ whole genome shotgun (WGS) entry which is preliminary data.</text>
</comment>
<dbReference type="SMART" id="SM00409">
    <property type="entry name" value="IG"/>
    <property type="match status" value="1"/>
</dbReference>
<organism evidence="7 8">
    <name type="scientific">Oopsacas minuta</name>
    <dbReference type="NCBI Taxonomy" id="111878"/>
    <lineage>
        <taxon>Eukaryota</taxon>
        <taxon>Metazoa</taxon>
        <taxon>Porifera</taxon>
        <taxon>Hexactinellida</taxon>
        <taxon>Hexasterophora</taxon>
        <taxon>Lyssacinosida</taxon>
        <taxon>Leucopsacidae</taxon>
        <taxon>Oopsacas</taxon>
    </lineage>
</organism>
<dbReference type="PROSITE" id="PS50835">
    <property type="entry name" value="IG_LIKE"/>
    <property type="match status" value="1"/>
</dbReference>
<feature type="domain" description="Ig-like" evidence="6">
    <location>
        <begin position="351"/>
        <end position="441"/>
    </location>
</feature>
<reference evidence="7 8" key="1">
    <citation type="journal article" date="2023" name="BMC Biol.">
        <title>The compact genome of the sponge Oopsacas minuta (Hexactinellida) is lacking key metazoan core genes.</title>
        <authorList>
            <person name="Santini S."/>
            <person name="Schenkelaars Q."/>
            <person name="Jourda C."/>
            <person name="Duchesne M."/>
            <person name="Belahbib H."/>
            <person name="Rocher C."/>
            <person name="Selva M."/>
            <person name="Riesgo A."/>
            <person name="Vervoort M."/>
            <person name="Leys S.P."/>
            <person name="Kodjabachian L."/>
            <person name="Le Bivic A."/>
            <person name="Borchiellini C."/>
            <person name="Claverie J.M."/>
            <person name="Renard E."/>
        </authorList>
    </citation>
    <scope>NUCLEOTIDE SEQUENCE [LARGE SCALE GENOMIC DNA]</scope>
    <source>
        <strain evidence="7">SPO-2</strain>
    </source>
</reference>
<dbReference type="AlphaFoldDB" id="A0AAV7JVF8"/>
<keyword evidence="3" id="KW-0677">Repeat</keyword>
<protein>
    <submittedName>
        <fullName evidence="7">Leucine-rich repeat and fibronectin type-III domain-containing protein 5-like</fullName>
    </submittedName>
</protein>
<dbReference type="Pfam" id="PF07679">
    <property type="entry name" value="I-set"/>
    <property type="match status" value="1"/>
</dbReference>
<keyword evidence="5" id="KW-0393">Immunoglobulin domain</keyword>